<dbReference type="EMBL" id="KK785011">
    <property type="protein sequence ID" value="KDO53563.1"/>
    <property type="molecule type" value="Genomic_DNA"/>
</dbReference>
<dbReference type="EMBL" id="KK785011">
    <property type="protein sequence ID" value="KDO53562.1"/>
    <property type="molecule type" value="Genomic_DNA"/>
</dbReference>
<keyword evidence="2" id="KW-1185">Reference proteome</keyword>
<dbReference type="EMBL" id="KK785011">
    <property type="protein sequence ID" value="KDO53560.1"/>
    <property type="molecule type" value="Genomic_DNA"/>
</dbReference>
<gene>
    <name evidence="1" type="ORF">CISIN_1g0237342mg</name>
</gene>
<name>A0A067ERN0_CITSI</name>
<reference evidence="1 2" key="1">
    <citation type="submission" date="2014-04" db="EMBL/GenBank/DDBJ databases">
        <authorList>
            <consortium name="International Citrus Genome Consortium"/>
            <person name="Gmitter F."/>
            <person name="Chen C."/>
            <person name="Farmerie W."/>
            <person name="Harkins T."/>
            <person name="Desany B."/>
            <person name="Mohiuddin M."/>
            <person name="Kodira C."/>
            <person name="Borodovsky M."/>
            <person name="Lomsadze A."/>
            <person name="Burns P."/>
            <person name="Jenkins J."/>
            <person name="Prochnik S."/>
            <person name="Shu S."/>
            <person name="Chapman J."/>
            <person name="Pitluck S."/>
            <person name="Schmutz J."/>
            <person name="Rokhsar D."/>
        </authorList>
    </citation>
    <scope>NUCLEOTIDE SEQUENCE</scope>
</reference>
<protein>
    <submittedName>
        <fullName evidence="1">Uncharacterized protein</fullName>
    </submittedName>
</protein>
<organism evidence="1 2">
    <name type="scientific">Citrus sinensis</name>
    <name type="common">Sweet orange</name>
    <name type="synonym">Citrus aurantium var. sinensis</name>
    <dbReference type="NCBI Taxonomy" id="2711"/>
    <lineage>
        <taxon>Eukaryota</taxon>
        <taxon>Viridiplantae</taxon>
        <taxon>Streptophyta</taxon>
        <taxon>Embryophyta</taxon>
        <taxon>Tracheophyta</taxon>
        <taxon>Spermatophyta</taxon>
        <taxon>Magnoliopsida</taxon>
        <taxon>eudicotyledons</taxon>
        <taxon>Gunneridae</taxon>
        <taxon>Pentapetalae</taxon>
        <taxon>rosids</taxon>
        <taxon>malvids</taxon>
        <taxon>Sapindales</taxon>
        <taxon>Rutaceae</taxon>
        <taxon>Aurantioideae</taxon>
        <taxon>Citrus</taxon>
    </lineage>
</organism>
<sequence>MAVSYSQCVQSLKVSLTGSDRCRDNDMKRNCLVFASSTESNSNPVLQSK</sequence>
<dbReference type="STRING" id="2711.A0A067ERN0"/>
<accession>A0A067ERN0</accession>
<proteinExistence type="predicted"/>
<dbReference type="Proteomes" id="UP000027120">
    <property type="component" value="Unassembled WGS sequence"/>
</dbReference>
<feature type="non-terminal residue" evidence="1">
    <location>
        <position position="49"/>
    </location>
</feature>
<dbReference type="EMBL" id="KK785011">
    <property type="protein sequence ID" value="KDO53561.1"/>
    <property type="molecule type" value="Genomic_DNA"/>
</dbReference>
<evidence type="ECO:0000313" key="1">
    <source>
        <dbReference type="EMBL" id="KDO53561.1"/>
    </source>
</evidence>
<dbReference type="AlphaFoldDB" id="A0A067ERN0"/>
<evidence type="ECO:0000313" key="2">
    <source>
        <dbReference type="Proteomes" id="UP000027120"/>
    </source>
</evidence>